<dbReference type="EMBL" id="IAAA01011809">
    <property type="protein sequence ID" value="LAA05902.1"/>
    <property type="molecule type" value="mRNA"/>
</dbReference>
<organism evidence="13">
    <name type="scientific">Parasteatoda tepidariorum</name>
    <name type="common">Common house spider</name>
    <name type="synonym">Achaearanea tepidariorum</name>
    <dbReference type="NCBI Taxonomy" id="114398"/>
    <lineage>
        <taxon>Eukaryota</taxon>
        <taxon>Metazoa</taxon>
        <taxon>Ecdysozoa</taxon>
        <taxon>Arthropoda</taxon>
        <taxon>Chelicerata</taxon>
        <taxon>Arachnida</taxon>
        <taxon>Araneae</taxon>
        <taxon>Araneomorphae</taxon>
        <taxon>Entelegynae</taxon>
        <taxon>Araneoidea</taxon>
        <taxon>Theridiidae</taxon>
        <taxon>Parasteatoda</taxon>
    </lineage>
</organism>
<feature type="domain" description="UCH catalytic" evidence="12">
    <location>
        <begin position="5"/>
        <end position="229"/>
    </location>
</feature>
<accession>A0A2L2YCL4</accession>
<keyword evidence="7 10" id="KW-0788">Thiol protease</keyword>
<evidence type="ECO:0000313" key="13">
    <source>
        <dbReference type="EMBL" id="LAA05891.1"/>
    </source>
</evidence>
<dbReference type="SUPFAM" id="SSF54001">
    <property type="entry name" value="Cysteine proteinases"/>
    <property type="match status" value="1"/>
</dbReference>
<evidence type="ECO:0000256" key="8">
    <source>
        <dbReference type="ARBA" id="ARBA00055560"/>
    </source>
</evidence>
<dbReference type="InterPro" id="IPR036959">
    <property type="entry name" value="Peptidase_C12_UCH_sf"/>
</dbReference>
<protein>
    <recommendedName>
        <fullName evidence="9 11">Ubiquitin carboxyl-terminal hydrolase</fullName>
        <ecNumber evidence="3 11">3.4.19.12</ecNumber>
    </recommendedName>
</protein>
<dbReference type="Gene3D" id="3.40.532.10">
    <property type="entry name" value="Peptidase C12, ubiquitin carboxyl-terminal hydrolase"/>
    <property type="match status" value="1"/>
</dbReference>
<keyword evidence="5 10" id="KW-0833">Ubl conjugation pathway</keyword>
<evidence type="ECO:0000256" key="9">
    <source>
        <dbReference type="ARBA" id="ARBA00073226"/>
    </source>
</evidence>
<evidence type="ECO:0000259" key="12">
    <source>
        <dbReference type="PROSITE" id="PS52048"/>
    </source>
</evidence>
<keyword evidence="6 10" id="KW-0378">Hydrolase</keyword>
<dbReference type="InterPro" id="IPR038765">
    <property type="entry name" value="Papain-like_cys_pep_sf"/>
</dbReference>
<keyword evidence="4 10" id="KW-0645">Protease</keyword>
<proteinExistence type="evidence at transcript level"/>
<dbReference type="FunFam" id="3.40.532.10:FF:000006">
    <property type="entry name" value="Ubiquitin carboxyl-terminal hydrolase"/>
    <property type="match status" value="1"/>
</dbReference>
<feature type="site" description="Important for enzyme activity" evidence="10">
    <location>
        <position position="184"/>
    </location>
</feature>
<comment type="catalytic activity">
    <reaction evidence="1 10 11">
        <text>Thiol-dependent hydrolysis of ester, thioester, amide, peptide and isopeptide bonds formed by the C-terminal Gly of ubiquitin (a 76-residue protein attached to proteins as an intracellular targeting signal).</text>
        <dbReference type="EC" id="3.4.19.12"/>
    </reaction>
</comment>
<dbReference type="EMBL" id="IAAA01011808">
    <property type="protein sequence ID" value="LAA05897.1"/>
    <property type="molecule type" value="mRNA"/>
</dbReference>
<dbReference type="Pfam" id="PF01088">
    <property type="entry name" value="Peptidase_C12"/>
    <property type="match status" value="1"/>
</dbReference>
<dbReference type="GO" id="GO:0016579">
    <property type="term" value="P:protein deubiquitination"/>
    <property type="evidence" value="ECO:0007669"/>
    <property type="project" value="TreeGrafter"/>
</dbReference>
<dbReference type="PRINTS" id="PR00707">
    <property type="entry name" value="UBCTHYDRLASE"/>
</dbReference>
<dbReference type="InterPro" id="IPR001578">
    <property type="entry name" value="Peptidase_C12_UCH"/>
</dbReference>
<name>A0A2L2YCL4_PARTP</name>
<dbReference type="PANTHER" id="PTHR10589:SF17">
    <property type="entry name" value="UBIQUITIN CARBOXYL-TERMINAL HYDROLASE"/>
    <property type="match status" value="1"/>
</dbReference>
<comment type="function">
    <text evidence="8">Ubiquitin-protein hydrolase is involved both in the processing of ubiquitin precursors and of ubiquitinated proteins. This enzyme is a thiol protease that recognizes and hydrolyzes a peptide bond at the C-terminal glycine of ubiquitin.</text>
</comment>
<evidence type="ECO:0000256" key="10">
    <source>
        <dbReference type="PROSITE-ProRule" id="PRU01393"/>
    </source>
</evidence>
<dbReference type="CDD" id="cd09616">
    <property type="entry name" value="Peptidase_C12_UCH_L1_L3"/>
    <property type="match status" value="1"/>
</dbReference>
<evidence type="ECO:0000256" key="5">
    <source>
        <dbReference type="ARBA" id="ARBA00022786"/>
    </source>
</evidence>
<dbReference type="GO" id="GO:0005737">
    <property type="term" value="C:cytoplasm"/>
    <property type="evidence" value="ECO:0007669"/>
    <property type="project" value="TreeGrafter"/>
</dbReference>
<feature type="active site" description="Nucleophile" evidence="10">
    <location>
        <position position="95"/>
    </location>
</feature>
<dbReference type="AlphaFoldDB" id="A0A2L2YCL4"/>
<feature type="active site" description="Proton donor" evidence="10">
    <location>
        <position position="169"/>
    </location>
</feature>
<dbReference type="PROSITE" id="PS00140">
    <property type="entry name" value="UCH_1"/>
    <property type="match status" value="1"/>
</dbReference>
<dbReference type="OMA" id="KATMHNI"/>
<evidence type="ECO:0000256" key="3">
    <source>
        <dbReference type="ARBA" id="ARBA00012759"/>
    </source>
</evidence>
<dbReference type="EC" id="3.4.19.12" evidence="3 11"/>
<evidence type="ECO:0000256" key="2">
    <source>
        <dbReference type="ARBA" id="ARBA00009326"/>
    </source>
</evidence>
<dbReference type="PANTHER" id="PTHR10589">
    <property type="entry name" value="UBIQUITIN CARBOXYL-TERMINAL HYDROLASE"/>
    <property type="match status" value="1"/>
</dbReference>
<dbReference type="GO" id="GO:0004843">
    <property type="term" value="F:cysteine-type deubiquitinase activity"/>
    <property type="evidence" value="ECO:0007669"/>
    <property type="project" value="UniProtKB-UniRule"/>
</dbReference>
<dbReference type="GeneID" id="107450099"/>
<evidence type="ECO:0000256" key="6">
    <source>
        <dbReference type="ARBA" id="ARBA00022801"/>
    </source>
</evidence>
<dbReference type="OrthoDB" id="427186at2759"/>
<feature type="site" description="Transition state stabilizer" evidence="10">
    <location>
        <position position="89"/>
    </location>
</feature>
<evidence type="ECO:0000256" key="7">
    <source>
        <dbReference type="ARBA" id="ARBA00022807"/>
    </source>
</evidence>
<dbReference type="InterPro" id="IPR057254">
    <property type="entry name" value="UCH_AS"/>
</dbReference>
<dbReference type="EMBL" id="IAAA01011807">
    <property type="protein sequence ID" value="LAA05891.1"/>
    <property type="molecule type" value="mRNA"/>
</dbReference>
<evidence type="ECO:0000256" key="1">
    <source>
        <dbReference type="ARBA" id="ARBA00000707"/>
    </source>
</evidence>
<sequence>MSSIKWLPLESNPEVMNKFLENLGVPFKWGISDIISLDEEFLHMIPSPVLAVLLLFPITEKYQEHCDKQEELLKTEKQDTDPDVFFMHQTIRNACGTVALIHAIANNMDSLCLDSESVVKKFIEESRSLSPREKAEILESSQEISAAHEAMAQQGQTEAPGVDDEINLHFIALVNVNSKLYDLDGRKSVPICCGPTSKESFMKDAAAVCKEYMERDPNNLNFTALSFGALF</sequence>
<evidence type="ECO:0000256" key="4">
    <source>
        <dbReference type="ARBA" id="ARBA00022670"/>
    </source>
</evidence>
<comment type="similarity">
    <text evidence="2 10 11">Belongs to the peptidase C12 family.</text>
</comment>
<dbReference type="EMBL" id="IAAA01011810">
    <property type="protein sequence ID" value="LAA05906.1"/>
    <property type="molecule type" value="mRNA"/>
</dbReference>
<dbReference type="PROSITE" id="PS52048">
    <property type="entry name" value="UCH_DOMAIN"/>
    <property type="match status" value="1"/>
</dbReference>
<dbReference type="GO" id="GO:0006511">
    <property type="term" value="P:ubiquitin-dependent protein catabolic process"/>
    <property type="evidence" value="ECO:0007669"/>
    <property type="project" value="UniProtKB-UniRule"/>
</dbReference>
<evidence type="ECO:0000256" key="11">
    <source>
        <dbReference type="RuleBase" id="RU361215"/>
    </source>
</evidence>
<reference evidence="13" key="1">
    <citation type="journal article" date="2016" name="Mol. Ecol. Resour.">
        <title>Evaluation of the impact of RNA preservation methods of spiders for de novo transcriptome assembly.</title>
        <authorList>
            <person name="Kono N."/>
            <person name="Nakamura H."/>
            <person name="Ito Y."/>
            <person name="Tomita M."/>
            <person name="Arakawa K."/>
        </authorList>
    </citation>
    <scope>NUCLEOTIDE SEQUENCE</scope>
    <source>
        <tissue evidence="13">Whole body</tissue>
    </source>
</reference>
<dbReference type="KEGG" id="ptep:107450099"/>